<comment type="caution">
    <text evidence="9">The sequence shown here is derived from an EMBL/GenBank/DDBJ whole genome shotgun (WGS) entry which is preliminary data.</text>
</comment>
<keyword evidence="3" id="KW-1003">Cell membrane</keyword>
<reference evidence="9" key="1">
    <citation type="journal article" date="2023" name="Int. J. Syst. Evol. Microbiol.">
        <title>Collibacillus ludicampi gen. nov., sp. nov., a new soil bacterium of the family Alicyclobacillaceae.</title>
        <authorList>
            <person name="Jojima T."/>
            <person name="Ioku Y."/>
            <person name="Fukuta Y."/>
            <person name="Shirasaka N."/>
            <person name="Matsumura Y."/>
            <person name="Mori M."/>
        </authorList>
    </citation>
    <scope>NUCLEOTIDE SEQUENCE</scope>
    <source>
        <strain evidence="9">TP075</strain>
    </source>
</reference>
<gene>
    <name evidence="9" type="ORF">DNHGIG_06260</name>
</gene>
<keyword evidence="4 7" id="KW-0812">Transmembrane</keyword>
<organism evidence="9 10">
    <name type="scientific">Collibacillus ludicampi</name>
    <dbReference type="NCBI Taxonomy" id="2771369"/>
    <lineage>
        <taxon>Bacteria</taxon>
        <taxon>Bacillati</taxon>
        <taxon>Bacillota</taxon>
        <taxon>Bacilli</taxon>
        <taxon>Bacillales</taxon>
        <taxon>Alicyclobacillaceae</taxon>
        <taxon>Collibacillus</taxon>
    </lineage>
</organism>
<feature type="transmembrane region" description="Helical" evidence="7">
    <location>
        <begin position="165"/>
        <end position="185"/>
    </location>
</feature>
<evidence type="ECO:0000256" key="3">
    <source>
        <dbReference type="ARBA" id="ARBA00022475"/>
    </source>
</evidence>
<comment type="subcellular location">
    <subcellularLocation>
        <location evidence="1">Cell membrane</location>
        <topology evidence="1">Multi-pass membrane protein</topology>
    </subcellularLocation>
</comment>
<evidence type="ECO:0000256" key="2">
    <source>
        <dbReference type="ARBA" id="ARBA00022448"/>
    </source>
</evidence>
<sequence>MFANWKALNRPMWILLSGILVFHFSIYMILPYIPILFGKHYGIPLSIVGAILGTQSASYLVGSLLGGWFTDHWGRRTITTIGILLQGFSLILYGFVHTPSLLMAVAIINGVSGGLYTPAAKSGIAALASDETRTTAFSMRGIAANIGTTLGPLLGTFLFAYSYRLLFVVSGLLCVVLAPVHALGLHKENVKNEKRRTTFSAIREVLRDAPFLVFSCMTVLIWALYTQLTLAVPLRASEILTSTTAVGMLWTISSIMIIVAQNPVIRLVTRMWHPLTTLAVGTLLLGAGLGTVAFSSQFIHLMISVLIVTAGEMLIMPTVDSVVSNFSKPETLGVYFGIASFVWGLGQSLGNFAGGELMQKAEQTGTLEMPWILFFVVGLVLAGVTFYLRYWENLYKIMVEPSRRMGNPPLIVETGDKQTKIRFSFFRKKTKR</sequence>
<feature type="transmembrane region" description="Helical" evidence="7">
    <location>
        <begin position="239"/>
        <end position="260"/>
    </location>
</feature>
<dbReference type="PANTHER" id="PTHR23517">
    <property type="entry name" value="RESISTANCE PROTEIN MDTM, PUTATIVE-RELATED-RELATED"/>
    <property type="match status" value="1"/>
</dbReference>
<feature type="domain" description="Major facilitator superfamily (MFS) profile" evidence="8">
    <location>
        <begin position="11"/>
        <end position="395"/>
    </location>
</feature>
<dbReference type="Proteomes" id="UP001057291">
    <property type="component" value="Unassembled WGS sequence"/>
</dbReference>
<protein>
    <submittedName>
        <fullName evidence="9">MFS transporter</fullName>
    </submittedName>
</protein>
<feature type="transmembrane region" description="Helical" evidence="7">
    <location>
        <begin position="369"/>
        <end position="388"/>
    </location>
</feature>
<dbReference type="Gene3D" id="1.20.1250.20">
    <property type="entry name" value="MFS general substrate transporter like domains"/>
    <property type="match status" value="1"/>
</dbReference>
<accession>A0AAV4LBB3</accession>
<dbReference type="InterPro" id="IPR011701">
    <property type="entry name" value="MFS"/>
</dbReference>
<dbReference type="InterPro" id="IPR020846">
    <property type="entry name" value="MFS_dom"/>
</dbReference>
<dbReference type="GO" id="GO:0022857">
    <property type="term" value="F:transmembrane transporter activity"/>
    <property type="evidence" value="ECO:0007669"/>
    <property type="project" value="InterPro"/>
</dbReference>
<keyword evidence="10" id="KW-1185">Reference proteome</keyword>
<evidence type="ECO:0000256" key="6">
    <source>
        <dbReference type="ARBA" id="ARBA00023136"/>
    </source>
</evidence>
<feature type="transmembrane region" description="Helical" evidence="7">
    <location>
        <begin position="205"/>
        <end position="227"/>
    </location>
</feature>
<dbReference type="PROSITE" id="PS50850">
    <property type="entry name" value="MFS"/>
    <property type="match status" value="1"/>
</dbReference>
<feature type="transmembrane region" description="Helical" evidence="7">
    <location>
        <begin position="101"/>
        <end position="120"/>
    </location>
</feature>
<dbReference type="Pfam" id="PF07690">
    <property type="entry name" value="MFS_1"/>
    <property type="match status" value="1"/>
</dbReference>
<evidence type="ECO:0000256" key="1">
    <source>
        <dbReference type="ARBA" id="ARBA00004651"/>
    </source>
</evidence>
<feature type="transmembrane region" description="Helical" evidence="7">
    <location>
        <begin position="272"/>
        <end position="292"/>
    </location>
</feature>
<dbReference type="PANTHER" id="PTHR23517:SF2">
    <property type="entry name" value="MULTIDRUG RESISTANCE PROTEIN MDTH"/>
    <property type="match status" value="1"/>
</dbReference>
<dbReference type="CDD" id="cd17329">
    <property type="entry name" value="MFS_MdtH_MDR_like"/>
    <property type="match status" value="1"/>
</dbReference>
<evidence type="ECO:0000256" key="5">
    <source>
        <dbReference type="ARBA" id="ARBA00022989"/>
    </source>
</evidence>
<dbReference type="GO" id="GO:0005886">
    <property type="term" value="C:plasma membrane"/>
    <property type="evidence" value="ECO:0007669"/>
    <property type="project" value="UniProtKB-SubCell"/>
</dbReference>
<dbReference type="EMBL" id="BOQE01000001">
    <property type="protein sequence ID" value="GIM45077.1"/>
    <property type="molecule type" value="Genomic_DNA"/>
</dbReference>
<proteinExistence type="predicted"/>
<dbReference type="InterPro" id="IPR050171">
    <property type="entry name" value="MFS_Transporters"/>
</dbReference>
<keyword evidence="6 7" id="KW-0472">Membrane</keyword>
<evidence type="ECO:0000313" key="10">
    <source>
        <dbReference type="Proteomes" id="UP001057291"/>
    </source>
</evidence>
<feature type="transmembrane region" description="Helical" evidence="7">
    <location>
        <begin position="77"/>
        <end position="95"/>
    </location>
</feature>
<dbReference type="SUPFAM" id="SSF103473">
    <property type="entry name" value="MFS general substrate transporter"/>
    <property type="match status" value="1"/>
</dbReference>
<evidence type="ECO:0000313" key="9">
    <source>
        <dbReference type="EMBL" id="GIM45077.1"/>
    </source>
</evidence>
<dbReference type="AlphaFoldDB" id="A0AAV4LBB3"/>
<feature type="transmembrane region" description="Helical" evidence="7">
    <location>
        <begin position="12"/>
        <end position="35"/>
    </location>
</feature>
<evidence type="ECO:0000256" key="7">
    <source>
        <dbReference type="SAM" id="Phobius"/>
    </source>
</evidence>
<keyword evidence="5 7" id="KW-1133">Transmembrane helix</keyword>
<feature type="transmembrane region" description="Helical" evidence="7">
    <location>
        <begin position="331"/>
        <end position="349"/>
    </location>
</feature>
<feature type="transmembrane region" description="Helical" evidence="7">
    <location>
        <begin position="298"/>
        <end position="319"/>
    </location>
</feature>
<feature type="transmembrane region" description="Helical" evidence="7">
    <location>
        <begin position="41"/>
        <end position="65"/>
    </location>
</feature>
<feature type="transmembrane region" description="Helical" evidence="7">
    <location>
        <begin position="141"/>
        <end position="159"/>
    </location>
</feature>
<evidence type="ECO:0000256" key="4">
    <source>
        <dbReference type="ARBA" id="ARBA00022692"/>
    </source>
</evidence>
<dbReference type="InterPro" id="IPR036259">
    <property type="entry name" value="MFS_trans_sf"/>
</dbReference>
<dbReference type="RefSeq" id="WP_282198310.1">
    <property type="nucleotide sequence ID" value="NZ_BOQE01000001.1"/>
</dbReference>
<keyword evidence="2" id="KW-0813">Transport</keyword>
<evidence type="ECO:0000259" key="8">
    <source>
        <dbReference type="PROSITE" id="PS50850"/>
    </source>
</evidence>
<name>A0AAV4LBB3_9BACL</name>